<dbReference type="VEuPathDB" id="VectorBase:HLOH_063775"/>
<keyword evidence="2" id="KW-0472">Membrane</keyword>
<protein>
    <submittedName>
        <fullName evidence="3">Uncharacterized protein</fullName>
    </submittedName>
</protein>
<dbReference type="OrthoDB" id="6494456at2759"/>
<evidence type="ECO:0000313" key="4">
    <source>
        <dbReference type="Proteomes" id="UP000821853"/>
    </source>
</evidence>
<keyword evidence="2" id="KW-1133">Transmembrane helix</keyword>
<name>A0A9J6GUI5_HAELO</name>
<dbReference type="EMBL" id="JABSTR010000008">
    <property type="protein sequence ID" value="KAH9378392.1"/>
    <property type="molecule type" value="Genomic_DNA"/>
</dbReference>
<feature type="transmembrane region" description="Helical" evidence="2">
    <location>
        <begin position="37"/>
        <end position="58"/>
    </location>
</feature>
<accession>A0A9J6GUI5</accession>
<feature type="transmembrane region" description="Helical" evidence="2">
    <location>
        <begin position="79"/>
        <end position="103"/>
    </location>
</feature>
<evidence type="ECO:0000256" key="1">
    <source>
        <dbReference type="SAM" id="MobiDB-lite"/>
    </source>
</evidence>
<proteinExistence type="predicted"/>
<feature type="region of interest" description="Disordered" evidence="1">
    <location>
        <begin position="242"/>
        <end position="321"/>
    </location>
</feature>
<dbReference type="Proteomes" id="UP000821853">
    <property type="component" value="Unassembled WGS sequence"/>
</dbReference>
<feature type="compositionally biased region" description="Basic and acidic residues" evidence="1">
    <location>
        <begin position="242"/>
        <end position="265"/>
    </location>
</feature>
<evidence type="ECO:0000313" key="3">
    <source>
        <dbReference type="EMBL" id="KAH9378392.1"/>
    </source>
</evidence>
<feature type="compositionally biased region" description="Basic and acidic residues" evidence="1">
    <location>
        <begin position="303"/>
        <end position="321"/>
    </location>
</feature>
<feature type="transmembrane region" description="Helical" evidence="2">
    <location>
        <begin position="109"/>
        <end position="127"/>
    </location>
</feature>
<sequence length="321" mass="34945">MHMADELGNILSGNTSSVQHIWSQVGLTSAYVQTASGALNALEVVLAASLFLVISVLGSSYPNLSLLQLVSFSYSLQGVHMLCVGLISENFTLVITNTVYYVFFNYGAALIYLLAAVVAVSIGMNILKTTTSLISVDLMILRPSPLTQKKLEHRAVGEIYVASGGFPGTRKVYPDKTAHLACGKFRVAPSPCPLVLEATARGAAVQLFVGRPLDGTPPPKAARHKLLIINILEAKAATRRARDAAAKQARRQDPAVRAREDEERRQRRQQSQASKSIDPEAAAAARARASEARRACRQAYPEVRVREAEVARKRRQENLKK</sequence>
<keyword evidence="2" id="KW-0812">Transmembrane</keyword>
<reference evidence="3 4" key="1">
    <citation type="journal article" date="2020" name="Cell">
        <title>Large-Scale Comparative Analyses of Tick Genomes Elucidate Their Genetic Diversity and Vector Capacities.</title>
        <authorList>
            <consortium name="Tick Genome and Microbiome Consortium (TIGMIC)"/>
            <person name="Jia N."/>
            <person name="Wang J."/>
            <person name="Shi W."/>
            <person name="Du L."/>
            <person name="Sun Y."/>
            <person name="Zhan W."/>
            <person name="Jiang J.F."/>
            <person name="Wang Q."/>
            <person name="Zhang B."/>
            <person name="Ji P."/>
            <person name="Bell-Sakyi L."/>
            <person name="Cui X.M."/>
            <person name="Yuan T.T."/>
            <person name="Jiang B.G."/>
            <person name="Yang W.F."/>
            <person name="Lam T.T."/>
            <person name="Chang Q.C."/>
            <person name="Ding S.J."/>
            <person name="Wang X.J."/>
            <person name="Zhu J.G."/>
            <person name="Ruan X.D."/>
            <person name="Zhao L."/>
            <person name="Wei J.T."/>
            <person name="Ye R.Z."/>
            <person name="Que T.C."/>
            <person name="Du C.H."/>
            <person name="Zhou Y.H."/>
            <person name="Cheng J.X."/>
            <person name="Dai P.F."/>
            <person name="Guo W.B."/>
            <person name="Han X.H."/>
            <person name="Huang E.J."/>
            <person name="Li L.F."/>
            <person name="Wei W."/>
            <person name="Gao Y.C."/>
            <person name="Liu J.Z."/>
            <person name="Shao H.Z."/>
            <person name="Wang X."/>
            <person name="Wang C.C."/>
            <person name="Yang T.C."/>
            <person name="Huo Q.B."/>
            <person name="Li W."/>
            <person name="Chen H.Y."/>
            <person name="Chen S.E."/>
            <person name="Zhou L.G."/>
            <person name="Ni X.B."/>
            <person name="Tian J.H."/>
            <person name="Sheng Y."/>
            <person name="Liu T."/>
            <person name="Pan Y.S."/>
            <person name="Xia L.Y."/>
            <person name="Li J."/>
            <person name="Zhao F."/>
            <person name="Cao W.C."/>
        </authorList>
    </citation>
    <scope>NUCLEOTIDE SEQUENCE [LARGE SCALE GENOMIC DNA]</scope>
    <source>
        <strain evidence="3">HaeL-2018</strain>
    </source>
</reference>
<comment type="caution">
    <text evidence="3">The sequence shown here is derived from an EMBL/GenBank/DDBJ whole genome shotgun (WGS) entry which is preliminary data.</text>
</comment>
<dbReference type="AlphaFoldDB" id="A0A9J6GUI5"/>
<gene>
    <name evidence="3" type="ORF">HPB48_022649</name>
</gene>
<evidence type="ECO:0000256" key="2">
    <source>
        <dbReference type="SAM" id="Phobius"/>
    </source>
</evidence>
<organism evidence="3 4">
    <name type="scientific">Haemaphysalis longicornis</name>
    <name type="common">Bush tick</name>
    <dbReference type="NCBI Taxonomy" id="44386"/>
    <lineage>
        <taxon>Eukaryota</taxon>
        <taxon>Metazoa</taxon>
        <taxon>Ecdysozoa</taxon>
        <taxon>Arthropoda</taxon>
        <taxon>Chelicerata</taxon>
        <taxon>Arachnida</taxon>
        <taxon>Acari</taxon>
        <taxon>Parasitiformes</taxon>
        <taxon>Ixodida</taxon>
        <taxon>Ixodoidea</taxon>
        <taxon>Ixodidae</taxon>
        <taxon>Haemaphysalinae</taxon>
        <taxon>Haemaphysalis</taxon>
    </lineage>
</organism>
<keyword evidence="4" id="KW-1185">Reference proteome</keyword>